<dbReference type="AlphaFoldDB" id="A0A7J4JFQ0"/>
<feature type="binding site" evidence="2">
    <location>
        <position position="157"/>
    </location>
    <ligand>
        <name>Zn(2+)</name>
        <dbReference type="ChEBI" id="CHEBI:29105"/>
    </ligand>
</feature>
<protein>
    <recommendedName>
        <fullName evidence="2">Exosome complex component Csl4</fullName>
    </recommendedName>
</protein>
<dbReference type="PANTHER" id="PTHR12686">
    <property type="entry name" value="3'-5' EXORIBONUCLEASE CSL4-RELATED"/>
    <property type="match status" value="1"/>
</dbReference>
<dbReference type="Gene3D" id="2.40.50.140">
    <property type="entry name" value="Nucleic acid-binding proteins"/>
    <property type="match status" value="1"/>
</dbReference>
<dbReference type="InterPro" id="IPR012340">
    <property type="entry name" value="NA-bd_OB-fold"/>
</dbReference>
<sequence>MKVKELVVPGSPLGTAEEFVAGDNAYEHVDGSVRATSIGFKDLDEGNHEARVQRLTREVKPLERGSVVKCVASLIKEKMVMVEMLEASKDGEPRQILNSFATIPVFNASMRFVERLNDLFRVGDIIEAKVAEVTPYGIDLSTKEPEFGVIRGYCVKCRGPLQLFDQQLKCVACGNPETRKISTHYLLT</sequence>
<dbReference type="Proteomes" id="UP000678237">
    <property type="component" value="Unassembled WGS sequence"/>
</dbReference>
<keyword evidence="1 2" id="KW-0271">Exosome</keyword>
<dbReference type="HAMAP" id="MF_00975">
    <property type="entry name" value="Exosome_Csl4"/>
    <property type="match status" value="1"/>
</dbReference>
<comment type="subunit">
    <text evidence="2">Component of the archaeal exosome complex. Forms a trimer of Rrp4 and/or Csl4 subunits. The trimer associates with an hexameric ring-like arrangement composed of 3 Rrp41-Rrp42 heterodimers. Interacts with DnaG.</text>
</comment>
<dbReference type="EMBL" id="JAGVWE010000002">
    <property type="protein sequence ID" value="MBS3062442.1"/>
    <property type="molecule type" value="Genomic_DNA"/>
</dbReference>
<comment type="subcellular location">
    <subcellularLocation>
        <location evidence="2">Cytoplasm</location>
    </subcellularLocation>
</comment>
<proteinExistence type="inferred from homology"/>
<comment type="function">
    <text evidence="2">Non-catalytic component of the exosome, which is a complex involved in RNA degradation. Increases the RNA binding and the efficiency of RNA degradation. Helpful for the interaction of the exosome with A-poor RNAs.</text>
</comment>
<feature type="domain" description="S1 motif" evidence="3">
    <location>
        <begin position="65"/>
        <end position="143"/>
    </location>
</feature>
<dbReference type="Proteomes" id="UP000564964">
    <property type="component" value="Unassembled WGS sequence"/>
</dbReference>
<reference evidence="5" key="3">
    <citation type="submission" date="2021-05" db="EMBL/GenBank/DDBJ databases">
        <title>Protein family content uncovers lineage relationships and bacterial pathway maintenance mechanisms in DPANN archaea.</title>
        <authorList>
            <person name="Castelle C.J."/>
            <person name="Meheust R."/>
            <person name="Jaffe A.L."/>
            <person name="Seitz K."/>
            <person name="Gong X."/>
            <person name="Baker B.J."/>
            <person name="Banfield J.F."/>
        </authorList>
    </citation>
    <scope>NUCLEOTIDE SEQUENCE</scope>
    <source>
        <strain evidence="5">RIFCSPLOWO2_01_FULL_58_19</strain>
    </source>
</reference>
<dbReference type="Gene3D" id="2.40.50.100">
    <property type="match status" value="1"/>
</dbReference>
<feature type="binding site" evidence="2">
    <location>
        <position position="173"/>
    </location>
    <ligand>
        <name>Zn(2+)</name>
        <dbReference type="ChEBI" id="CHEBI:29105"/>
    </ligand>
</feature>
<dbReference type="GO" id="GO:0008270">
    <property type="term" value="F:zinc ion binding"/>
    <property type="evidence" value="ECO:0007669"/>
    <property type="project" value="UniProtKB-UniRule"/>
</dbReference>
<reference evidence="4" key="1">
    <citation type="journal article" date="2020" name="bioRxiv">
        <title>A rank-normalized archaeal taxonomy based on genome phylogeny resolves widespread incomplete and uneven classifications.</title>
        <authorList>
            <person name="Rinke C."/>
            <person name="Chuvochina M."/>
            <person name="Mussig A.J."/>
            <person name="Chaumeil P.-A."/>
            <person name="Waite D.W."/>
            <person name="Whitman W.B."/>
            <person name="Parks D.H."/>
            <person name="Hugenholtz P."/>
        </authorList>
    </citation>
    <scope>NUCLEOTIDE SEQUENCE</scope>
    <source>
        <strain evidence="4">UBA10219</strain>
    </source>
</reference>
<dbReference type="PANTHER" id="PTHR12686:SF8">
    <property type="entry name" value="EXOSOME COMPLEX COMPONENT CSL4"/>
    <property type="match status" value="1"/>
</dbReference>
<dbReference type="InterPro" id="IPR003029">
    <property type="entry name" value="S1_domain"/>
</dbReference>
<evidence type="ECO:0000256" key="2">
    <source>
        <dbReference type="HAMAP-Rule" id="MF_00975"/>
    </source>
</evidence>
<dbReference type="GO" id="GO:0005737">
    <property type="term" value="C:cytoplasm"/>
    <property type="evidence" value="ECO:0007669"/>
    <property type="project" value="UniProtKB-SubCell"/>
</dbReference>
<comment type="similarity">
    <text evidence="2">Belongs to the CSL4 family.</text>
</comment>
<feature type="binding site" evidence="2">
    <location>
        <position position="170"/>
    </location>
    <ligand>
        <name>Zn(2+)</name>
        <dbReference type="ChEBI" id="CHEBI:29105"/>
    </ligand>
</feature>
<keyword evidence="2" id="KW-0862">Zinc</keyword>
<evidence type="ECO:0000313" key="6">
    <source>
        <dbReference type="Proteomes" id="UP000564964"/>
    </source>
</evidence>
<keyword evidence="2" id="KW-0963">Cytoplasm</keyword>
<dbReference type="NCBIfam" id="NF034126">
    <property type="entry name" value="PRK09521.1"/>
    <property type="match status" value="1"/>
</dbReference>
<dbReference type="GO" id="GO:0006396">
    <property type="term" value="P:RNA processing"/>
    <property type="evidence" value="ECO:0007669"/>
    <property type="project" value="InterPro"/>
</dbReference>
<dbReference type="SUPFAM" id="SSF110324">
    <property type="entry name" value="Ribosomal L27 protein-like"/>
    <property type="match status" value="1"/>
</dbReference>
<accession>A0A7J4JFQ0</accession>
<dbReference type="EMBL" id="DUGH01000098">
    <property type="protein sequence ID" value="HIH16538.1"/>
    <property type="molecule type" value="Genomic_DNA"/>
</dbReference>
<feature type="binding site" evidence="2">
    <location>
        <position position="154"/>
    </location>
    <ligand>
        <name>Zn(2+)</name>
        <dbReference type="ChEBI" id="CHEBI:29105"/>
    </ligand>
</feature>
<comment type="caution">
    <text evidence="4">The sequence shown here is derived from an EMBL/GenBank/DDBJ whole genome shotgun (WGS) entry which is preliminary data.</text>
</comment>
<dbReference type="Gene3D" id="2.20.70.10">
    <property type="match status" value="1"/>
</dbReference>
<evidence type="ECO:0000259" key="3">
    <source>
        <dbReference type="PROSITE" id="PS50126"/>
    </source>
</evidence>
<dbReference type="PROSITE" id="PS50126">
    <property type="entry name" value="S1"/>
    <property type="match status" value="1"/>
</dbReference>
<evidence type="ECO:0000256" key="1">
    <source>
        <dbReference type="ARBA" id="ARBA00022835"/>
    </source>
</evidence>
<evidence type="ECO:0000313" key="5">
    <source>
        <dbReference type="EMBL" id="MBS3062442.1"/>
    </source>
</evidence>
<dbReference type="InterPro" id="IPR030850">
    <property type="entry name" value="Exosome_Csl4_arc"/>
</dbReference>
<organism evidence="4 6">
    <name type="scientific">Candidatus Iainarchaeum sp</name>
    <dbReference type="NCBI Taxonomy" id="3101447"/>
    <lineage>
        <taxon>Archaea</taxon>
        <taxon>Candidatus Iainarchaeota</taxon>
        <taxon>Candidatus Iainarchaeia</taxon>
        <taxon>Candidatus Iainarchaeales</taxon>
        <taxon>Candidatus Iainarchaeaceae</taxon>
        <taxon>Candidatus Iainarchaeum</taxon>
    </lineage>
</organism>
<dbReference type="SUPFAM" id="SSF50249">
    <property type="entry name" value="Nucleic acid-binding proteins"/>
    <property type="match status" value="1"/>
</dbReference>
<reference evidence="5" key="2">
    <citation type="submission" date="2021-03" db="EMBL/GenBank/DDBJ databases">
        <authorList>
            <person name="Jaffe A."/>
        </authorList>
    </citation>
    <scope>NUCLEOTIDE SEQUENCE</scope>
    <source>
        <strain evidence="5">RIFCSPLOWO2_01_FULL_58_19</strain>
    </source>
</reference>
<keyword evidence="2" id="KW-0479">Metal-binding</keyword>
<gene>
    <name evidence="2" type="primary">csl4</name>
    <name evidence="4" type="ORF">HA252_03990</name>
    <name evidence="5" type="ORF">J4203_01090</name>
</gene>
<dbReference type="InterPro" id="IPR039771">
    <property type="entry name" value="Csl4"/>
</dbReference>
<dbReference type="GO" id="GO:0003676">
    <property type="term" value="F:nucleic acid binding"/>
    <property type="evidence" value="ECO:0007669"/>
    <property type="project" value="InterPro"/>
</dbReference>
<evidence type="ECO:0000313" key="4">
    <source>
        <dbReference type="EMBL" id="HIH16538.1"/>
    </source>
</evidence>
<dbReference type="GO" id="GO:0006401">
    <property type="term" value="P:RNA catabolic process"/>
    <property type="evidence" value="ECO:0007669"/>
    <property type="project" value="UniProtKB-UniRule"/>
</dbReference>
<name>A0A7J4JFQ0_9ARCH</name>
<dbReference type="GO" id="GO:0000178">
    <property type="term" value="C:exosome (RNase complex)"/>
    <property type="evidence" value="ECO:0007669"/>
    <property type="project" value="UniProtKB-KW"/>
</dbReference>
<dbReference type="SMART" id="SM00316">
    <property type="entry name" value="S1"/>
    <property type="match status" value="1"/>
</dbReference>